<evidence type="ECO:0000313" key="2">
    <source>
        <dbReference type="EMBL" id="SHG36780.1"/>
    </source>
</evidence>
<dbReference type="AlphaFoldDB" id="A0A1M5J950"/>
<dbReference type="Proteomes" id="UP000184112">
    <property type="component" value="Unassembled WGS sequence"/>
</dbReference>
<dbReference type="RefSeq" id="WP_073408654.1">
    <property type="nucleotide sequence ID" value="NZ_FQWH01000002.1"/>
</dbReference>
<reference evidence="2 3" key="1">
    <citation type="submission" date="2016-11" db="EMBL/GenBank/DDBJ databases">
        <authorList>
            <person name="Jaros S."/>
            <person name="Januszkiewicz K."/>
            <person name="Wedrychowicz H."/>
        </authorList>
    </citation>
    <scope>NUCLEOTIDE SEQUENCE [LARGE SCALE GENOMIC DNA]</scope>
    <source>
        <strain evidence="2 3">DSM 6792</strain>
    </source>
</reference>
<sequence>MSRDLHIKPVEPLEPGQKWDKAKSCLTLSKAGVFKIIIADFDRYINSIYPKPKSFTPVKKEVYDKMSRESQNEYKRKFEKYNESQDTYEKNTDQERASLEWCWQIAGKGVDPDKITHNNTITLGIASTNSKQITFPKLLEGGGMTWLEIFNKKNPPMGVPPHGMFIRAVGTPKVIAAEWRDYTGALIKEEIAFGSTVYLHIYTEALYGQNIQIQLRDTKLVNGDLTPTPSDADGDPIQKLDPKNALTKFVRPVKVHPYTKMTRPPAGSITDAMITAEKGKSQTSNPNVQKCVFPVFIEQAWQVQGAGFWDDGSKLSINPIVYHDKIKKGKIDLDDCVLKVSKDGIWMPGELSGNNPLVIGEAEKGGIPEEQKKIDFTFGVFIDGTLNNMYNTIARRTWEDDQIKKKHSDVSYQQQRDYIEDPEERLNVAASNQKQVGKAKESRYKYSDESSFENDLSNPAILFKNYVEDPLNKTHPVLKIYTEGMGTNTLNNNDDNTEIGVLPLENYETDDIAQGTGFGQGNAGILDRVKRVIELMSDKIKEANQKEIGTITVDVFGFSRGAASARCFVHEITRQSYMAKTTYDDDGNAYCKDANGYEVNEKYSRERLPSNGRLGYILTEEQITFDKLIIRFAGLYDTVPHHGFVQWNDVKDLGLNSISKAKYTVHMVAADEHRANFNLVDISCITGQKGGGKTDRGIELYLPGVHCDVGGSYVEGRSEINGRLLVNNSMFGDMLEKEQERLITEGWFHDGELTIHWDNAQRTILNGMARVLSSNRKAISNQYSYIPLHIMAQFCLNKEVPISLKSIMNDYKFKNTKFSNVSFLEKVKARLEQYAFHDGQPFVYEIVPMRTIVYSTDDHTAVTKEEARRAKEEDERNAVLKKLRHDYLHWNAVYGEGVTNTLIQPNKPNFENNKRKRVVNG</sequence>
<dbReference type="PANTHER" id="PTHR33840">
    <property type="match status" value="1"/>
</dbReference>
<keyword evidence="2" id="KW-0378">Hydrolase</keyword>
<dbReference type="EMBL" id="FQWH01000002">
    <property type="protein sequence ID" value="SHG36780.1"/>
    <property type="molecule type" value="Genomic_DNA"/>
</dbReference>
<dbReference type="Pfam" id="PF09994">
    <property type="entry name" value="T6SS_Tle1-like_cat"/>
    <property type="match status" value="1"/>
</dbReference>
<evidence type="ECO:0000259" key="1">
    <source>
        <dbReference type="Pfam" id="PF09994"/>
    </source>
</evidence>
<dbReference type="InterPro" id="IPR018712">
    <property type="entry name" value="Tle1-like_cat"/>
</dbReference>
<evidence type="ECO:0000313" key="3">
    <source>
        <dbReference type="Proteomes" id="UP000184112"/>
    </source>
</evidence>
<feature type="domain" description="T6SS Phospholipase effector Tle1-like catalytic" evidence="1">
    <location>
        <begin position="527"/>
        <end position="718"/>
    </location>
</feature>
<dbReference type="GO" id="GO:0016787">
    <property type="term" value="F:hydrolase activity"/>
    <property type="evidence" value="ECO:0007669"/>
    <property type="project" value="UniProtKB-KW"/>
</dbReference>
<accession>A0A1M5J950</accession>
<name>A0A1M5J950_FLAJO</name>
<dbReference type="PANTHER" id="PTHR33840:SF1">
    <property type="entry name" value="TLE1 PHOSPHOLIPASE DOMAIN-CONTAINING PROTEIN"/>
    <property type="match status" value="1"/>
</dbReference>
<organism evidence="2 3">
    <name type="scientific">Flavobacterium johnsoniae</name>
    <name type="common">Cytophaga johnsonae</name>
    <dbReference type="NCBI Taxonomy" id="986"/>
    <lineage>
        <taxon>Bacteria</taxon>
        <taxon>Pseudomonadati</taxon>
        <taxon>Bacteroidota</taxon>
        <taxon>Flavobacteriia</taxon>
        <taxon>Flavobacteriales</taxon>
        <taxon>Flavobacteriaceae</taxon>
        <taxon>Flavobacterium</taxon>
    </lineage>
</organism>
<proteinExistence type="predicted"/>
<gene>
    <name evidence="2" type="ORF">SAMN05444388_102422</name>
</gene>
<protein>
    <submittedName>
        <fullName evidence="2">Uncharacterized alpha/beta hydrolase domain</fullName>
    </submittedName>
</protein>